<dbReference type="InterPro" id="IPR007569">
    <property type="entry name" value="DUF559"/>
</dbReference>
<dbReference type="RefSeq" id="WP_267656120.1">
    <property type="nucleotide sequence ID" value="NZ_JAOVZR010000001.1"/>
</dbReference>
<keyword evidence="3" id="KW-1185">Reference proteome</keyword>
<evidence type="ECO:0000259" key="1">
    <source>
        <dbReference type="Pfam" id="PF04480"/>
    </source>
</evidence>
<reference evidence="2" key="1">
    <citation type="submission" date="2022-10" db="EMBL/GenBank/DDBJ databases">
        <title>Hoeflea sp. G2-23, isolated from marine algae.</title>
        <authorList>
            <person name="Kristyanto S."/>
            <person name="Kim J.M."/>
            <person name="Jeon C.O."/>
        </authorList>
    </citation>
    <scope>NUCLEOTIDE SEQUENCE</scope>
    <source>
        <strain evidence="2">G2-23</strain>
    </source>
</reference>
<name>A0ABT3Z7I2_9HYPH</name>
<dbReference type="SUPFAM" id="SSF52980">
    <property type="entry name" value="Restriction endonuclease-like"/>
    <property type="match status" value="1"/>
</dbReference>
<dbReference type="EMBL" id="JAOVZR010000001">
    <property type="protein sequence ID" value="MCY0147603.1"/>
    <property type="molecule type" value="Genomic_DNA"/>
</dbReference>
<organism evidence="2 3">
    <name type="scientific">Hoeflea algicola</name>
    <dbReference type="NCBI Taxonomy" id="2983763"/>
    <lineage>
        <taxon>Bacteria</taxon>
        <taxon>Pseudomonadati</taxon>
        <taxon>Pseudomonadota</taxon>
        <taxon>Alphaproteobacteria</taxon>
        <taxon>Hyphomicrobiales</taxon>
        <taxon>Rhizobiaceae</taxon>
        <taxon>Hoeflea</taxon>
    </lineage>
</organism>
<gene>
    <name evidence="2" type="ORF">OEG84_07715</name>
</gene>
<sequence length="118" mass="13820">MPHGKVPPHLRRNARRMRSAMTEAELKLWNELRAHRLMGMGFRRQVSIGRYIVDFACPEHRLVVEVDGSQHAENHTYDQARTTYLEQEGWKVIRFWNEDVLTDIGNVGTHILRLMGRG</sequence>
<dbReference type="CDD" id="cd01038">
    <property type="entry name" value="Endonuclease_DUF559"/>
    <property type="match status" value="1"/>
</dbReference>
<accession>A0ABT3Z7I2</accession>
<proteinExistence type="predicted"/>
<dbReference type="InterPro" id="IPR011335">
    <property type="entry name" value="Restrct_endonuc-II-like"/>
</dbReference>
<dbReference type="Proteomes" id="UP001073227">
    <property type="component" value="Unassembled WGS sequence"/>
</dbReference>
<dbReference type="PANTHER" id="PTHR38590">
    <property type="entry name" value="BLL0828 PROTEIN"/>
    <property type="match status" value="1"/>
</dbReference>
<dbReference type="InterPro" id="IPR047216">
    <property type="entry name" value="Endonuclease_DUF559_bact"/>
</dbReference>
<evidence type="ECO:0000313" key="2">
    <source>
        <dbReference type="EMBL" id="MCY0147603.1"/>
    </source>
</evidence>
<dbReference type="PANTHER" id="PTHR38590:SF1">
    <property type="entry name" value="BLL0828 PROTEIN"/>
    <property type="match status" value="1"/>
</dbReference>
<comment type="caution">
    <text evidence="2">The sequence shown here is derived from an EMBL/GenBank/DDBJ whole genome shotgun (WGS) entry which is preliminary data.</text>
</comment>
<evidence type="ECO:0000313" key="3">
    <source>
        <dbReference type="Proteomes" id="UP001073227"/>
    </source>
</evidence>
<dbReference type="Pfam" id="PF04480">
    <property type="entry name" value="DUF559"/>
    <property type="match status" value="1"/>
</dbReference>
<protein>
    <submittedName>
        <fullName evidence="2">DUF559 domain-containing protein</fullName>
    </submittedName>
</protein>
<dbReference type="Gene3D" id="3.40.960.10">
    <property type="entry name" value="VSR Endonuclease"/>
    <property type="match status" value="1"/>
</dbReference>
<feature type="domain" description="DUF559" evidence="1">
    <location>
        <begin position="10"/>
        <end position="114"/>
    </location>
</feature>